<dbReference type="PANTHER" id="PTHR33223:SF6">
    <property type="entry name" value="CCHC-TYPE DOMAIN-CONTAINING PROTEIN"/>
    <property type="match status" value="1"/>
</dbReference>
<name>A0A9N9CD27_9GLOM</name>
<reference evidence="4" key="1">
    <citation type="submission" date="2021-06" db="EMBL/GenBank/DDBJ databases">
        <authorList>
            <person name="Kallberg Y."/>
            <person name="Tangrot J."/>
            <person name="Rosling A."/>
        </authorList>
    </citation>
    <scope>NUCLEOTIDE SEQUENCE</scope>
    <source>
        <strain evidence="4">IA702</strain>
    </source>
</reference>
<dbReference type="Pfam" id="PF00098">
    <property type="entry name" value="zf-CCHC"/>
    <property type="match status" value="1"/>
</dbReference>
<comment type="caution">
    <text evidence="4">The sequence shown here is derived from an EMBL/GenBank/DDBJ whole genome shotgun (WGS) entry which is preliminary data.</text>
</comment>
<dbReference type="AlphaFoldDB" id="A0A9N9CD27"/>
<dbReference type="OrthoDB" id="2444994at2759"/>
<keyword evidence="2" id="KW-0175">Coiled coil</keyword>
<dbReference type="InterPro" id="IPR036875">
    <property type="entry name" value="Znf_CCHC_sf"/>
</dbReference>
<dbReference type="InterPro" id="IPR001878">
    <property type="entry name" value="Znf_CCHC"/>
</dbReference>
<organism evidence="4 5">
    <name type="scientific">Paraglomus occultum</name>
    <dbReference type="NCBI Taxonomy" id="144539"/>
    <lineage>
        <taxon>Eukaryota</taxon>
        <taxon>Fungi</taxon>
        <taxon>Fungi incertae sedis</taxon>
        <taxon>Mucoromycota</taxon>
        <taxon>Glomeromycotina</taxon>
        <taxon>Glomeromycetes</taxon>
        <taxon>Paraglomerales</taxon>
        <taxon>Paraglomeraceae</taxon>
        <taxon>Paraglomus</taxon>
    </lineage>
</organism>
<protein>
    <submittedName>
        <fullName evidence="4">2266_t:CDS:1</fullName>
    </submittedName>
</protein>
<dbReference type="Proteomes" id="UP000789572">
    <property type="component" value="Unassembled WGS sequence"/>
</dbReference>
<proteinExistence type="predicted"/>
<keyword evidence="1" id="KW-0863">Zinc-finger</keyword>
<evidence type="ECO:0000256" key="2">
    <source>
        <dbReference type="SAM" id="Coils"/>
    </source>
</evidence>
<sequence>MATIPYPVFDGTNPKSWLAQMEGAMLANGIAADNHARRLGIASYHMGPFQSWLANHNPAIVQWDNTRAGHHGFKQHFLAEFFNNETKEEALTIAERRIQKPGESIDMYIAALRRIWQECDPNEMTDYHKLKNFLSGLTPAIRMSVKQTMPADLNAAITTAKAHYRAVKEEMQPEPSMAATEVNEALTAEIKELREKLKQLEMKEPAQQNQWRRPEHVRQSVVNMHCFYCGKMGHRQFDCRIKELHIKQGRKLRWYQPPPRNDRL</sequence>
<dbReference type="PANTHER" id="PTHR33223">
    <property type="entry name" value="CCHC-TYPE DOMAIN-CONTAINING PROTEIN"/>
    <property type="match status" value="1"/>
</dbReference>
<evidence type="ECO:0000259" key="3">
    <source>
        <dbReference type="PROSITE" id="PS50158"/>
    </source>
</evidence>
<dbReference type="InterPro" id="IPR045358">
    <property type="entry name" value="Ty3_capsid"/>
</dbReference>
<dbReference type="Pfam" id="PF19259">
    <property type="entry name" value="Ty3_capsid"/>
    <property type="match status" value="1"/>
</dbReference>
<keyword evidence="1" id="KW-0479">Metal-binding</keyword>
<dbReference type="GO" id="GO:0003676">
    <property type="term" value="F:nucleic acid binding"/>
    <property type="evidence" value="ECO:0007669"/>
    <property type="project" value="InterPro"/>
</dbReference>
<dbReference type="SUPFAM" id="SSF57756">
    <property type="entry name" value="Retrovirus zinc finger-like domains"/>
    <property type="match status" value="1"/>
</dbReference>
<dbReference type="PROSITE" id="PS50158">
    <property type="entry name" value="ZF_CCHC"/>
    <property type="match status" value="1"/>
</dbReference>
<feature type="coiled-coil region" evidence="2">
    <location>
        <begin position="176"/>
        <end position="210"/>
    </location>
</feature>
<evidence type="ECO:0000256" key="1">
    <source>
        <dbReference type="PROSITE-ProRule" id="PRU00047"/>
    </source>
</evidence>
<gene>
    <name evidence="4" type="ORF">POCULU_LOCUS7260</name>
</gene>
<dbReference type="GO" id="GO:0008270">
    <property type="term" value="F:zinc ion binding"/>
    <property type="evidence" value="ECO:0007669"/>
    <property type="project" value="UniProtKB-KW"/>
</dbReference>
<accession>A0A9N9CD27</accession>
<evidence type="ECO:0000313" key="4">
    <source>
        <dbReference type="EMBL" id="CAG8596915.1"/>
    </source>
</evidence>
<dbReference type="EMBL" id="CAJVPJ010001588">
    <property type="protein sequence ID" value="CAG8596915.1"/>
    <property type="molecule type" value="Genomic_DNA"/>
</dbReference>
<evidence type="ECO:0000313" key="5">
    <source>
        <dbReference type="Proteomes" id="UP000789572"/>
    </source>
</evidence>
<keyword evidence="5" id="KW-1185">Reference proteome</keyword>
<dbReference type="SMART" id="SM00343">
    <property type="entry name" value="ZnF_C2HC"/>
    <property type="match status" value="1"/>
</dbReference>
<feature type="domain" description="CCHC-type" evidence="3">
    <location>
        <begin position="226"/>
        <end position="240"/>
    </location>
</feature>
<keyword evidence="1" id="KW-0862">Zinc</keyword>